<reference evidence="5 6" key="2">
    <citation type="journal article" date="2011" name="Stand. Genomic Sci.">
        <title>Complete genome sequence of Leadbetterella byssophila type strain (4M15).</title>
        <authorList>
            <person name="Abt B."/>
            <person name="Teshima H."/>
            <person name="Lucas S."/>
            <person name="Lapidus A."/>
            <person name="Del Rio T.G."/>
            <person name="Nolan M."/>
            <person name="Tice H."/>
            <person name="Cheng J.F."/>
            <person name="Pitluck S."/>
            <person name="Liolios K."/>
            <person name="Pagani I."/>
            <person name="Ivanova N."/>
            <person name="Mavromatis K."/>
            <person name="Pati A."/>
            <person name="Tapia R."/>
            <person name="Han C."/>
            <person name="Goodwin L."/>
            <person name="Chen A."/>
            <person name="Palaniappan K."/>
            <person name="Land M."/>
            <person name="Hauser L."/>
            <person name="Chang Y.J."/>
            <person name="Jeffries C.D."/>
            <person name="Rohde M."/>
            <person name="Goker M."/>
            <person name="Tindall B.J."/>
            <person name="Detter J.C."/>
            <person name="Woyke T."/>
            <person name="Bristow J."/>
            <person name="Eisen J.A."/>
            <person name="Markowitz V."/>
            <person name="Hugenholtz P."/>
            <person name="Klenk H.P."/>
            <person name="Kyrpides N.C."/>
        </authorList>
    </citation>
    <scope>NUCLEOTIDE SEQUENCE [LARGE SCALE GENOMIC DNA]</scope>
    <source>
        <strain evidence="6">DSM 17132 / JCM 16389 / KACC 11308 / NBRC 106382 / 4M15</strain>
    </source>
</reference>
<keyword evidence="3" id="KW-0175">Coiled coil</keyword>
<dbReference type="InterPro" id="IPR024930">
    <property type="entry name" value="Skp_dom_sf"/>
</dbReference>
<evidence type="ECO:0000313" key="5">
    <source>
        <dbReference type="EMBL" id="ADQ18834.1"/>
    </source>
</evidence>
<dbReference type="STRING" id="649349.Lbys_3173"/>
<name>E4RV96_LEAB4</name>
<evidence type="ECO:0000313" key="6">
    <source>
        <dbReference type="Proteomes" id="UP000007435"/>
    </source>
</evidence>
<feature type="coiled-coil region" evidence="3">
    <location>
        <begin position="56"/>
        <end position="112"/>
    </location>
</feature>
<dbReference type="Gene3D" id="3.30.910.20">
    <property type="entry name" value="Skp domain"/>
    <property type="match status" value="1"/>
</dbReference>
<accession>E4RV96</accession>
<dbReference type="Pfam" id="PF03938">
    <property type="entry name" value="OmpH"/>
    <property type="match status" value="1"/>
</dbReference>
<evidence type="ECO:0000256" key="2">
    <source>
        <dbReference type="ARBA" id="ARBA00022729"/>
    </source>
</evidence>
<evidence type="ECO:0000256" key="1">
    <source>
        <dbReference type="ARBA" id="ARBA00009091"/>
    </source>
</evidence>
<dbReference type="eggNOG" id="COG2825">
    <property type="taxonomic scope" value="Bacteria"/>
</dbReference>
<protein>
    <submittedName>
        <fullName evidence="5">Outer membrane chaperone Skp (OmpH)</fullName>
    </submittedName>
</protein>
<evidence type="ECO:0000256" key="4">
    <source>
        <dbReference type="SAM" id="SignalP"/>
    </source>
</evidence>
<reference key="1">
    <citation type="submission" date="2010-11" db="EMBL/GenBank/DDBJ databases">
        <title>The complete genome of Leadbetterella byssophila DSM 17132.</title>
        <authorList>
            <consortium name="US DOE Joint Genome Institute (JGI-PGF)"/>
            <person name="Lucas S."/>
            <person name="Copeland A."/>
            <person name="Lapidus A."/>
            <person name="Glavina del Rio T."/>
            <person name="Dalin E."/>
            <person name="Tice H."/>
            <person name="Bruce D."/>
            <person name="Goodwin L."/>
            <person name="Pitluck S."/>
            <person name="Kyrpides N."/>
            <person name="Mavromatis K."/>
            <person name="Ivanova N."/>
            <person name="Teshima H."/>
            <person name="Brettin T."/>
            <person name="Detter J.C."/>
            <person name="Han C."/>
            <person name="Tapia R."/>
            <person name="Land M."/>
            <person name="Hauser L."/>
            <person name="Markowitz V."/>
            <person name="Cheng J.-F."/>
            <person name="Hugenholtz P."/>
            <person name="Woyke T."/>
            <person name="Wu D."/>
            <person name="Tindall B."/>
            <person name="Pomrenke H.G."/>
            <person name="Brambilla E."/>
            <person name="Klenk H.-P."/>
            <person name="Eisen J.A."/>
        </authorList>
    </citation>
    <scope>NUCLEOTIDE SEQUENCE [LARGE SCALE GENOMIC DNA]</scope>
    <source>
        <strain>DSM 17132</strain>
    </source>
</reference>
<dbReference type="SMART" id="SM00935">
    <property type="entry name" value="OmpH"/>
    <property type="match status" value="1"/>
</dbReference>
<dbReference type="HOGENOM" id="CLU_053320_3_1_10"/>
<dbReference type="GO" id="GO:0051082">
    <property type="term" value="F:unfolded protein binding"/>
    <property type="evidence" value="ECO:0007669"/>
    <property type="project" value="InterPro"/>
</dbReference>
<dbReference type="SUPFAM" id="SSF111384">
    <property type="entry name" value="OmpH-like"/>
    <property type="match status" value="1"/>
</dbReference>
<keyword evidence="6" id="KW-1185">Reference proteome</keyword>
<dbReference type="KEGG" id="lby:Lbys_3173"/>
<dbReference type="InterPro" id="IPR005632">
    <property type="entry name" value="Chaperone_Skp"/>
</dbReference>
<dbReference type="PANTHER" id="PTHR35089:SF1">
    <property type="entry name" value="CHAPERONE PROTEIN SKP"/>
    <property type="match status" value="1"/>
</dbReference>
<dbReference type="GO" id="GO:0050821">
    <property type="term" value="P:protein stabilization"/>
    <property type="evidence" value="ECO:0007669"/>
    <property type="project" value="TreeGrafter"/>
</dbReference>
<proteinExistence type="inferred from homology"/>
<comment type="similarity">
    <text evidence="1">Belongs to the Skp family.</text>
</comment>
<feature type="signal peptide" evidence="4">
    <location>
        <begin position="1"/>
        <end position="20"/>
    </location>
</feature>
<dbReference type="PANTHER" id="PTHR35089">
    <property type="entry name" value="CHAPERONE PROTEIN SKP"/>
    <property type="match status" value="1"/>
</dbReference>
<dbReference type="Proteomes" id="UP000007435">
    <property type="component" value="Chromosome"/>
</dbReference>
<dbReference type="GO" id="GO:0005829">
    <property type="term" value="C:cytosol"/>
    <property type="evidence" value="ECO:0007669"/>
    <property type="project" value="TreeGrafter"/>
</dbReference>
<organism evidence="5 6">
    <name type="scientific">Leadbetterella byssophila (strain DSM 17132 / JCM 16389 / KACC 11308 / NBRC 106382 / 4M15)</name>
    <dbReference type="NCBI Taxonomy" id="649349"/>
    <lineage>
        <taxon>Bacteria</taxon>
        <taxon>Pseudomonadati</taxon>
        <taxon>Bacteroidota</taxon>
        <taxon>Cytophagia</taxon>
        <taxon>Cytophagales</taxon>
        <taxon>Leadbetterellaceae</taxon>
        <taxon>Leadbetterella</taxon>
    </lineage>
</organism>
<dbReference type="AlphaFoldDB" id="E4RV96"/>
<gene>
    <name evidence="5" type="ordered locus">Lbys_3173</name>
</gene>
<feature type="chain" id="PRO_5005673912" evidence="4">
    <location>
        <begin position="21"/>
        <end position="180"/>
    </location>
</feature>
<dbReference type="RefSeq" id="WP_013409861.1">
    <property type="nucleotide sequence ID" value="NC_014655.1"/>
</dbReference>
<keyword evidence="2 4" id="KW-0732">Signal</keyword>
<sequence>MRIKLFVTALALLASLTVNAQTSVKIGWTNVDHILQNLPDFKDIQTKLSTERAQYEKLFNEKLAEYQKLVEDYQKNAATMSEVIRKDKEKVIQNKQNELQELQQNSEAALTAKQQELLSPVMDKIQKGIEEVAKENNYTIVLNSDAGYGTTPVILVAPDADNITEKVFKKLGVTVPAASK</sequence>
<dbReference type="OrthoDB" id="1493480at2"/>
<evidence type="ECO:0000256" key="3">
    <source>
        <dbReference type="SAM" id="Coils"/>
    </source>
</evidence>
<dbReference type="EMBL" id="CP002305">
    <property type="protein sequence ID" value="ADQ18834.1"/>
    <property type="molecule type" value="Genomic_DNA"/>
</dbReference>